<organism evidence="1 2">
    <name type="scientific">Favolaschia claudopus</name>
    <dbReference type="NCBI Taxonomy" id="2862362"/>
    <lineage>
        <taxon>Eukaryota</taxon>
        <taxon>Fungi</taxon>
        <taxon>Dikarya</taxon>
        <taxon>Basidiomycota</taxon>
        <taxon>Agaricomycotina</taxon>
        <taxon>Agaricomycetes</taxon>
        <taxon>Agaricomycetidae</taxon>
        <taxon>Agaricales</taxon>
        <taxon>Marasmiineae</taxon>
        <taxon>Mycenaceae</taxon>
        <taxon>Favolaschia</taxon>
    </lineage>
</organism>
<protein>
    <submittedName>
        <fullName evidence="1">Uncharacterized protein</fullName>
    </submittedName>
</protein>
<dbReference type="AlphaFoldDB" id="A0AAW0BRC0"/>
<proteinExistence type="predicted"/>
<sequence length="89" mass="9335">MATSTPTTKIFTAEEDKYAVNALPQSSSIQLLDAESGSDIDSFPVTVPDLFGEGQWVTTAYTADLRMPEGSAVAAPKPVVLSGVPCVIM</sequence>
<gene>
    <name evidence="1" type="ORF">R3P38DRAFT_3190290</name>
</gene>
<dbReference type="EMBL" id="JAWWNJ010000028">
    <property type="protein sequence ID" value="KAK7028676.1"/>
    <property type="molecule type" value="Genomic_DNA"/>
</dbReference>
<evidence type="ECO:0000313" key="2">
    <source>
        <dbReference type="Proteomes" id="UP001362999"/>
    </source>
</evidence>
<reference evidence="1 2" key="1">
    <citation type="journal article" date="2024" name="J Genomics">
        <title>Draft genome sequencing and assembly of Favolaschia claudopus CIRM-BRFM 2984 isolated from oak limbs.</title>
        <authorList>
            <person name="Navarro D."/>
            <person name="Drula E."/>
            <person name="Chaduli D."/>
            <person name="Cazenave R."/>
            <person name="Ahrendt S."/>
            <person name="Wang J."/>
            <person name="Lipzen A."/>
            <person name="Daum C."/>
            <person name="Barry K."/>
            <person name="Grigoriev I.V."/>
            <person name="Favel A."/>
            <person name="Rosso M.N."/>
            <person name="Martin F."/>
        </authorList>
    </citation>
    <scope>NUCLEOTIDE SEQUENCE [LARGE SCALE GENOMIC DNA]</scope>
    <source>
        <strain evidence="1 2">CIRM-BRFM 2984</strain>
    </source>
</reference>
<accession>A0AAW0BRC0</accession>
<evidence type="ECO:0000313" key="1">
    <source>
        <dbReference type="EMBL" id="KAK7028676.1"/>
    </source>
</evidence>
<dbReference type="Proteomes" id="UP001362999">
    <property type="component" value="Unassembled WGS sequence"/>
</dbReference>
<keyword evidence="2" id="KW-1185">Reference proteome</keyword>
<comment type="caution">
    <text evidence="1">The sequence shown here is derived from an EMBL/GenBank/DDBJ whole genome shotgun (WGS) entry which is preliminary data.</text>
</comment>
<name>A0AAW0BRC0_9AGAR</name>